<reference evidence="1 2" key="1">
    <citation type="journal article" date="2019" name="Microbiol. Resour. Announc.">
        <title>Complete Genome Sequence of Halomonas sulfidaeris Strain Esulfide1 Isolated from a Metal Sulfide Rock at a Depth of 2,200 Meters, Obtained Using Nanopore Sequencing.</title>
        <authorList>
            <person name="Saito M."/>
            <person name="Nishigata A."/>
            <person name="Galipon J."/>
            <person name="Arakawa K."/>
        </authorList>
    </citation>
    <scope>NUCLEOTIDE SEQUENCE [LARGE SCALE GENOMIC DNA]</scope>
    <source>
        <strain evidence="1 2">ATCC BAA-803</strain>
    </source>
</reference>
<dbReference type="Proteomes" id="UP000320231">
    <property type="component" value="Chromosome"/>
</dbReference>
<protein>
    <submittedName>
        <fullName evidence="1">Uncharacterized protein</fullName>
    </submittedName>
</protein>
<gene>
    <name evidence="1" type="ORF">HSBAA_04200</name>
</gene>
<name>A0A455U6G9_9GAMM</name>
<organism evidence="1 2">
    <name type="scientific">Vreelandella sulfidaeris</name>
    <dbReference type="NCBI Taxonomy" id="115553"/>
    <lineage>
        <taxon>Bacteria</taxon>
        <taxon>Pseudomonadati</taxon>
        <taxon>Pseudomonadota</taxon>
        <taxon>Gammaproteobacteria</taxon>
        <taxon>Oceanospirillales</taxon>
        <taxon>Halomonadaceae</taxon>
        <taxon>Vreelandella</taxon>
    </lineage>
</organism>
<evidence type="ECO:0000313" key="2">
    <source>
        <dbReference type="Proteomes" id="UP000320231"/>
    </source>
</evidence>
<sequence length="86" mass="10235">MTNDPRIEILLERSFPRTARSLLDEYATPAYQGYQLEAWVFDDEAERQATETAFNDAGINARLRSAYKPLVHFFWKHFHGRQCNRW</sequence>
<evidence type="ECO:0000313" key="1">
    <source>
        <dbReference type="EMBL" id="BBI59114.1"/>
    </source>
</evidence>
<accession>A0A455U6G9</accession>
<dbReference type="AlphaFoldDB" id="A0A455U6G9"/>
<dbReference type="EMBL" id="AP019514">
    <property type="protein sequence ID" value="BBI59114.1"/>
    <property type="molecule type" value="Genomic_DNA"/>
</dbReference>
<dbReference type="KEGG" id="hsr:HSBAA_04200"/>
<proteinExistence type="predicted"/>